<evidence type="ECO:0000256" key="6">
    <source>
        <dbReference type="ARBA" id="ARBA00038076"/>
    </source>
</evidence>
<organism evidence="10 11">
    <name type="scientific">Alloacidobacterium dinghuense</name>
    <dbReference type="NCBI Taxonomy" id="2763107"/>
    <lineage>
        <taxon>Bacteria</taxon>
        <taxon>Pseudomonadati</taxon>
        <taxon>Acidobacteriota</taxon>
        <taxon>Terriglobia</taxon>
        <taxon>Terriglobales</taxon>
        <taxon>Acidobacteriaceae</taxon>
        <taxon>Alloacidobacterium</taxon>
    </lineage>
</organism>
<feature type="transmembrane region" description="Helical" evidence="7">
    <location>
        <begin position="357"/>
        <end position="379"/>
    </location>
</feature>
<dbReference type="InterPro" id="IPR025857">
    <property type="entry name" value="MacB_PCD"/>
</dbReference>
<feature type="transmembrane region" description="Helical" evidence="7">
    <location>
        <begin position="756"/>
        <end position="780"/>
    </location>
</feature>
<evidence type="ECO:0000259" key="8">
    <source>
        <dbReference type="Pfam" id="PF02687"/>
    </source>
</evidence>
<evidence type="ECO:0000256" key="7">
    <source>
        <dbReference type="SAM" id="Phobius"/>
    </source>
</evidence>
<feature type="transmembrane region" description="Helical" evidence="7">
    <location>
        <begin position="411"/>
        <end position="432"/>
    </location>
</feature>
<accession>A0A7G8BCD8</accession>
<evidence type="ECO:0000313" key="10">
    <source>
        <dbReference type="EMBL" id="QNI30208.1"/>
    </source>
</evidence>
<keyword evidence="5 7" id="KW-0472">Membrane</keyword>
<feature type="domain" description="MacB-like periplasmic core" evidence="9">
    <location>
        <begin position="98"/>
        <end position="319"/>
    </location>
</feature>
<feature type="transmembrane region" description="Helical" evidence="7">
    <location>
        <begin position="815"/>
        <end position="837"/>
    </location>
</feature>
<evidence type="ECO:0000256" key="1">
    <source>
        <dbReference type="ARBA" id="ARBA00004651"/>
    </source>
</evidence>
<dbReference type="Pfam" id="PF02687">
    <property type="entry name" value="FtsX"/>
    <property type="match status" value="2"/>
</dbReference>
<dbReference type="GO" id="GO:0022857">
    <property type="term" value="F:transmembrane transporter activity"/>
    <property type="evidence" value="ECO:0007669"/>
    <property type="project" value="TreeGrafter"/>
</dbReference>
<dbReference type="AlphaFoldDB" id="A0A7G8BCD8"/>
<dbReference type="GO" id="GO:0005886">
    <property type="term" value="C:plasma membrane"/>
    <property type="evidence" value="ECO:0007669"/>
    <property type="project" value="UniProtKB-SubCell"/>
</dbReference>
<evidence type="ECO:0000313" key="11">
    <source>
        <dbReference type="Proteomes" id="UP000515312"/>
    </source>
</evidence>
<feature type="domain" description="MacB-like periplasmic core" evidence="9">
    <location>
        <begin position="505"/>
        <end position="700"/>
    </location>
</feature>
<keyword evidence="3 7" id="KW-0812">Transmembrane</keyword>
<evidence type="ECO:0000259" key="9">
    <source>
        <dbReference type="Pfam" id="PF12704"/>
    </source>
</evidence>
<protein>
    <submittedName>
        <fullName evidence="10">ABC transporter permease</fullName>
    </submittedName>
</protein>
<name>A0A7G8BCD8_9BACT</name>
<evidence type="ECO:0000256" key="2">
    <source>
        <dbReference type="ARBA" id="ARBA00022475"/>
    </source>
</evidence>
<proteinExistence type="inferred from homology"/>
<dbReference type="NCBIfam" id="NF038403">
    <property type="entry name" value="perm_prefix_1"/>
    <property type="match status" value="1"/>
</dbReference>
<dbReference type="InterPro" id="IPR047928">
    <property type="entry name" value="Perm_prefix_1"/>
</dbReference>
<reference evidence="10 11" key="1">
    <citation type="submission" date="2020-08" db="EMBL/GenBank/DDBJ databases">
        <title>Edaphobacter telluris sp. nov. and Acidobacterium dinghuensis sp. nov., two acidobacteria isolated from forest soil.</title>
        <authorList>
            <person name="Fu J."/>
            <person name="Qiu L."/>
        </authorList>
    </citation>
    <scope>NUCLEOTIDE SEQUENCE [LARGE SCALE GENOMIC DNA]</scope>
    <source>
        <strain evidence="10">4Y35</strain>
    </source>
</reference>
<feature type="transmembrane region" description="Helical" evidence="7">
    <location>
        <begin position="97"/>
        <end position="119"/>
    </location>
</feature>
<dbReference type="PANTHER" id="PTHR30572">
    <property type="entry name" value="MEMBRANE COMPONENT OF TRANSPORTER-RELATED"/>
    <property type="match status" value="1"/>
</dbReference>
<evidence type="ECO:0000256" key="3">
    <source>
        <dbReference type="ARBA" id="ARBA00022692"/>
    </source>
</evidence>
<comment type="subcellular location">
    <subcellularLocation>
        <location evidence="1">Cell membrane</location>
        <topology evidence="1">Multi-pass membrane protein</topology>
    </subcellularLocation>
</comment>
<keyword evidence="2" id="KW-1003">Cell membrane</keyword>
<dbReference type="KEGG" id="adin:H7849_13510"/>
<evidence type="ECO:0000256" key="5">
    <source>
        <dbReference type="ARBA" id="ARBA00023136"/>
    </source>
</evidence>
<evidence type="ECO:0000256" key="4">
    <source>
        <dbReference type="ARBA" id="ARBA00022989"/>
    </source>
</evidence>
<feature type="transmembrane region" description="Helical" evidence="7">
    <location>
        <begin position="849"/>
        <end position="868"/>
    </location>
</feature>
<dbReference type="NCBIfam" id="TIGR03434">
    <property type="entry name" value="ADOP"/>
    <property type="match status" value="1"/>
</dbReference>
<dbReference type="Pfam" id="PF12704">
    <property type="entry name" value="MacB_PCD"/>
    <property type="match status" value="2"/>
</dbReference>
<dbReference type="EMBL" id="CP060394">
    <property type="protein sequence ID" value="QNI30208.1"/>
    <property type="molecule type" value="Genomic_DNA"/>
</dbReference>
<feature type="domain" description="ABC3 transporter permease C-terminal" evidence="8">
    <location>
        <begin position="362"/>
        <end position="477"/>
    </location>
</feature>
<dbReference type="InterPro" id="IPR017800">
    <property type="entry name" value="ADOP"/>
</dbReference>
<comment type="similarity">
    <text evidence="6">Belongs to the ABC-4 integral membrane protein family.</text>
</comment>
<feature type="transmembrane region" description="Helical" evidence="7">
    <location>
        <begin position="452"/>
        <end position="473"/>
    </location>
</feature>
<dbReference type="RefSeq" id="WP_186739915.1">
    <property type="nucleotide sequence ID" value="NZ_CP060394.1"/>
</dbReference>
<sequence length="883" mass="96028">MIYLFRQMLGRVRSFLHKAPLDGELDAEIASHLEMAVEENTRRGMHPEEARRRAMIRFGGLQQAREQHRETRGLPWMDVLMQDLRFTSRTLAKDRGFTIIAVLILGLGIGANVAVFSVVNTILLRPLPFHDPERLVRIVEKNAGTNESAKTYTADATQDYQQQNRSFQSVSGYFAFTGPDNLKLVGNGQPLPVTGILVAENFFQTLGVDPFMGRLFRSEEFVKHAQPVALLGYPFWKRQLGGDRSIVGQTINLSNTSVTVIGVLPETWDFGSVFSPGAKVDLFMPYIMDDFRDDGNDLALVGRLKPGVTLAAAQREADEIFPRLLFDHKHPNDKAGYTGQLTGLKDYISGKLRRSLIVLWCAVGLILLIVCVNLSNLLLARTAARSKEFAMRSALGANRWRLARQLLTESLVLSGAGAILGLAIAYAVTAYLAHQGSIALPLLSSVHVDGKALAWTLLIAVAAGVLFGIAPALRMSRNDLQESLKDSGHGTSDGRKHERMRSVLVISEVALACMLLVGAGLLLRSFLKVLEVDLGFEPSRAAAISVDYDDGGSTAKRTVIWQEVVRRASMLPGVEAAGISDNLPMSRNRGWGIAAKGQEKPRDSDFIGVFVYIASPGYLKAMGMRLMKGRDISWEDLANNENVVIINETVAKKLWPGQDPIGRTAIAGGQEARVIGVIADVRESSAEDNGGAQMYLPATKNFGPEGCYLVVRSKLPPATLGTSLMRTLQEMNPGQPATEFRPIQALVDHAVSPRKFFVLLVSIFAGLGLLLASLGIYGVISYSVTRQTQEIGIRMALGATRSKVQLGVIGRTMRLALIGILLGGAASFVMARAIASLLYGTEPTDPETFAGMVLLLGSVALLAGYLPARRASRIDPMIALRTN</sequence>
<feature type="transmembrane region" description="Helical" evidence="7">
    <location>
        <begin position="503"/>
        <end position="523"/>
    </location>
</feature>
<feature type="domain" description="ABC3 transporter permease C-terminal" evidence="8">
    <location>
        <begin position="763"/>
        <end position="876"/>
    </location>
</feature>
<keyword evidence="4 7" id="KW-1133">Transmembrane helix</keyword>
<keyword evidence="11" id="KW-1185">Reference proteome</keyword>
<dbReference type="InterPro" id="IPR003838">
    <property type="entry name" value="ABC3_permease_C"/>
</dbReference>
<dbReference type="PANTHER" id="PTHR30572:SF4">
    <property type="entry name" value="ABC TRANSPORTER PERMEASE YTRF"/>
    <property type="match status" value="1"/>
</dbReference>
<dbReference type="InterPro" id="IPR050250">
    <property type="entry name" value="Macrolide_Exporter_MacB"/>
</dbReference>
<gene>
    <name evidence="10" type="ORF">H7849_13510</name>
</gene>
<dbReference type="Proteomes" id="UP000515312">
    <property type="component" value="Chromosome"/>
</dbReference>